<dbReference type="HOGENOM" id="CLU_2665758_0_0_11"/>
<evidence type="ECO:0000313" key="2">
    <source>
        <dbReference type="Proteomes" id="UP000001549"/>
    </source>
</evidence>
<gene>
    <name evidence="1" type="ordered locus">FsymDg_4338</name>
</gene>
<evidence type="ECO:0000313" key="1">
    <source>
        <dbReference type="EMBL" id="AEH11591.1"/>
    </source>
</evidence>
<keyword evidence="2" id="KW-1185">Reference proteome</keyword>
<name>F8AX27_9ACTN</name>
<sequence>MLGVLVHLDGRLSAHSVRVVLPGLAYRCRHIGVDAAADVFGTDASAATCRLRWPACGRRRGDRDGIGASVLSREP</sequence>
<dbReference type="KEGG" id="fsy:FsymDg_4338"/>
<protein>
    <submittedName>
        <fullName evidence="1">Uncharacterized protein</fullName>
    </submittedName>
</protein>
<accession>F8AX27</accession>
<reference evidence="1 2" key="1">
    <citation type="submission" date="2011-05" db="EMBL/GenBank/DDBJ databases">
        <title>Complete sequence of chromosome of Frankia symbiont of Datisca glomerata.</title>
        <authorList>
            <consortium name="US DOE Joint Genome Institute"/>
            <person name="Lucas S."/>
            <person name="Han J."/>
            <person name="Lapidus A."/>
            <person name="Cheng J.-F."/>
            <person name="Goodwin L."/>
            <person name="Pitluck S."/>
            <person name="Peters L."/>
            <person name="Mikhailova N."/>
            <person name="Chertkov O."/>
            <person name="Teshima H."/>
            <person name="Han C."/>
            <person name="Tapia R."/>
            <person name="Land M."/>
            <person name="Hauser L."/>
            <person name="Kyrpides N."/>
            <person name="Ivanova N."/>
            <person name="Pagani I."/>
            <person name="Berry A."/>
            <person name="Pawlowski K."/>
            <person name="Persson T."/>
            <person name="Vanden Heuvel B."/>
            <person name="Benson D."/>
            <person name="Woyke T."/>
        </authorList>
    </citation>
    <scope>NUCLEOTIDE SEQUENCE [LARGE SCALE GENOMIC DNA]</scope>
    <source>
        <strain evidence="2">4085684</strain>
    </source>
</reference>
<dbReference type="EMBL" id="CP002801">
    <property type="protein sequence ID" value="AEH11591.1"/>
    <property type="molecule type" value="Genomic_DNA"/>
</dbReference>
<organism evidence="1 2">
    <name type="scientific">Candidatus Protofrankia datiscae</name>
    <dbReference type="NCBI Taxonomy" id="2716812"/>
    <lineage>
        <taxon>Bacteria</taxon>
        <taxon>Bacillati</taxon>
        <taxon>Actinomycetota</taxon>
        <taxon>Actinomycetes</taxon>
        <taxon>Frankiales</taxon>
        <taxon>Frankiaceae</taxon>
        <taxon>Protofrankia</taxon>
    </lineage>
</organism>
<dbReference type="Proteomes" id="UP000001549">
    <property type="component" value="Chromosome"/>
</dbReference>
<dbReference type="AlphaFoldDB" id="F8AX27"/>
<proteinExistence type="predicted"/>